<protein>
    <submittedName>
        <fullName evidence="2">Ketopantoate reductase family protein</fullName>
    </submittedName>
</protein>
<accession>A0ABD5SWV8</accession>
<keyword evidence="3" id="KW-1185">Reference proteome</keyword>
<dbReference type="RefSeq" id="WP_273741633.1">
    <property type="nucleotide sequence ID" value="NZ_JAQIVI010000641.1"/>
</dbReference>
<feature type="domain" description="Ketopantoate reductase N-terminal" evidence="1">
    <location>
        <begin position="4"/>
        <end position="48"/>
    </location>
</feature>
<gene>
    <name evidence="2" type="ORF">ACFQE6_29015</name>
</gene>
<dbReference type="Gene3D" id="3.40.50.720">
    <property type="entry name" value="NAD(P)-binding Rossmann-like Domain"/>
    <property type="match status" value="1"/>
</dbReference>
<evidence type="ECO:0000313" key="2">
    <source>
        <dbReference type="EMBL" id="MFC6768905.1"/>
    </source>
</evidence>
<dbReference type="AlphaFoldDB" id="A0ABD5SWV8"/>
<name>A0ABD5SWV8_9EURY</name>
<sequence length="63" mass="6476">MNTVVIGAGSLGTLVGGILAHEHDVTLVAREDHVRAVRESGLRLEGVIDAAPSRVFPAATTDG</sequence>
<evidence type="ECO:0000313" key="3">
    <source>
        <dbReference type="Proteomes" id="UP001596383"/>
    </source>
</evidence>
<evidence type="ECO:0000259" key="1">
    <source>
        <dbReference type="Pfam" id="PF02558"/>
    </source>
</evidence>
<comment type="caution">
    <text evidence="2">The sequence shown here is derived from an EMBL/GenBank/DDBJ whole genome shotgun (WGS) entry which is preliminary data.</text>
</comment>
<organism evidence="2 3">
    <name type="scientific">Natrinema soli</name>
    <dbReference type="NCBI Taxonomy" id="1930624"/>
    <lineage>
        <taxon>Archaea</taxon>
        <taxon>Methanobacteriati</taxon>
        <taxon>Methanobacteriota</taxon>
        <taxon>Stenosarchaea group</taxon>
        <taxon>Halobacteria</taxon>
        <taxon>Halobacteriales</taxon>
        <taxon>Natrialbaceae</taxon>
        <taxon>Natrinema</taxon>
    </lineage>
</organism>
<feature type="non-terminal residue" evidence="2">
    <location>
        <position position="63"/>
    </location>
</feature>
<dbReference type="Proteomes" id="UP001596383">
    <property type="component" value="Unassembled WGS sequence"/>
</dbReference>
<dbReference type="InterPro" id="IPR013332">
    <property type="entry name" value="KPR_N"/>
</dbReference>
<dbReference type="Pfam" id="PF02558">
    <property type="entry name" value="ApbA"/>
    <property type="match status" value="1"/>
</dbReference>
<proteinExistence type="predicted"/>
<dbReference type="EMBL" id="JBHSWV010000641">
    <property type="protein sequence ID" value="MFC6768905.1"/>
    <property type="molecule type" value="Genomic_DNA"/>
</dbReference>
<reference evidence="2 3" key="1">
    <citation type="journal article" date="2019" name="Int. J. Syst. Evol. Microbiol.">
        <title>The Global Catalogue of Microorganisms (GCM) 10K type strain sequencing project: providing services to taxonomists for standard genome sequencing and annotation.</title>
        <authorList>
            <consortium name="The Broad Institute Genomics Platform"/>
            <consortium name="The Broad Institute Genome Sequencing Center for Infectious Disease"/>
            <person name="Wu L."/>
            <person name="Ma J."/>
        </authorList>
    </citation>
    <scope>NUCLEOTIDE SEQUENCE [LARGE SCALE GENOMIC DNA]</scope>
    <source>
        <strain evidence="2 3">LMG 29247</strain>
    </source>
</reference>